<dbReference type="RefSeq" id="WP_170142231.1">
    <property type="nucleotide sequence ID" value="NZ_QPJY01000020.1"/>
</dbReference>
<evidence type="ECO:0000256" key="1">
    <source>
        <dbReference type="SAM" id="Phobius"/>
    </source>
</evidence>
<dbReference type="EMBL" id="QPJY01000020">
    <property type="protein sequence ID" value="RCX21975.1"/>
    <property type="molecule type" value="Genomic_DNA"/>
</dbReference>
<keyword evidence="1" id="KW-1133">Transmembrane helix</keyword>
<accession>A0A369BLJ4</accession>
<comment type="caution">
    <text evidence="2">The sequence shown here is derived from an EMBL/GenBank/DDBJ whole genome shotgun (WGS) entry which is preliminary data.</text>
</comment>
<organism evidence="2 3">
    <name type="scientific">Thioalbus denitrificans</name>
    <dbReference type="NCBI Taxonomy" id="547122"/>
    <lineage>
        <taxon>Bacteria</taxon>
        <taxon>Pseudomonadati</taxon>
        <taxon>Pseudomonadota</taxon>
        <taxon>Gammaproteobacteria</taxon>
        <taxon>Chromatiales</taxon>
        <taxon>Ectothiorhodospiraceae</taxon>
        <taxon>Thioalbus</taxon>
    </lineage>
</organism>
<keyword evidence="1" id="KW-0472">Membrane</keyword>
<dbReference type="AlphaFoldDB" id="A0A369BLJ4"/>
<sequence length="52" mass="5765">MVRRQGGCAGFSTVEYIVVVLLLALTLWAGMDGVLALMREHHAEYTWSMALP</sequence>
<evidence type="ECO:0008006" key="4">
    <source>
        <dbReference type="Google" id="ProtNLM"/>
    </source>
</evidence>
<proteinExistence type="predicted"/>
<keyword evidence="1" id="KW-0812">Transmembrane</keyword>
<feature type="transmembrane region" description="Helical" evidence="1">
    <location>
        <begin position="16"/>
        <end position="38"/>
    </location>
</feature>
<name>A0A369BLJ4_9GAMM</name>
<dbReference type="Proteomes" id="UP000252707">
    <property type="component" value="Unassembled WGS sequence"/>
</dbReference>
<protein>
    <recommendedName>
        <fullName evidence="4">Flp pilus assembly pilin Flp</fullName>
    </recommendedName>
</protein>
<keyword evidence="3" id="KW-1185">Reference proteome</keyword>
<gene>
    <name evidence="2" type="ORF">DFQ59_12016</name>
</gene>
<evidence type="ECO:0000313" key="3">
    <source>
        <dbReference type="Proteomes" id="UP000252707"/>
    </source>
</evidence>
<evidence type="ECO:0000313" key="2">
    <source>
        <dbReference type="EMBL" id="RCX21975.1"/>
    </source>
</evidence>
<reference evidence="2 3" key="1">
    <citation type="submission" date="2018-07" db="EMBL/GenBank/DDBJ databases">
        <title>Genomic Encyclopedia of Type Strains, Phase IV (KMG-IV): sequencing the most valuable type-strain genomes for metagenomic binning, comparative biology and taxonomic classification.</title>
        <authorList>
            <person name="Goeker M."/>
        </authorList>
    </citation>
    <scope>NUCLEOTIDE SEQUENCE [LARGE SCALE GENOMIC DNA]</scope>
    <source>
        <strain evidence="2 3">DSM 26407</strain>
    </source>
</reference>